<keyword evidence="2" id="KW-1185">Reference proteome</keyword>
<dbReference type="EMBL" id="CADIKK010000019">
    <property type="protein sequence ID" value="CAB3795327.1"/>
    <property type="molecule type" value="Genomic_DNA"/>
</dbReference>
<sequence length="87" mass="9428">MRRAYDYRGFEATIEVESVPAVIVAGSVVAAGGLVVKIAVRHRLSGRELPPVRLSDEGQRTFANEAEALMAGFSAAQRLIDDELAER</sequence>
<reference evidence="1 2" key="1">
    <citation type="submission" date="2020-04" db="EMBL/GenBank/DDBJ databases">
        <authorList>
            <person name="De Canck E."/>
        </authorList>
    </citation>
    <scope>NUCLEOTIDE SEQUENCE [LARGE SCALE GENOMIC DNA]</scope>
    <source>
        <strain evidence="1 2">LMG 28614</strain>
    </source>
</reference>
<dbReference type="Proteomes" id="UP000494365">
    <property type="component" value="Unassembled WGS sequence"/>
</dbReference>
<organism evidence="1 2">
    <name type="scientific">Paraburkholderia ultramafica</name>
    <dbReference type="NCBI Taxonomy" id="1544867"/>
    <lineage>
        <taxon>Bacteria</taxon>
        <taxon>Pseudomonadati</taxon>
        <taxon>Pseudomonadota</taxon>
        <taxon>Betaproteobacteria</taxon>
        <taxon>Burkholderiales</taxon>
        <taxon>Burkholderiaceae</taxon>
        <taxon>Paraburkholderia</taxon>
    </lineage>
</organism>
<proteinExistence type="predicted"/>
<evidence type="ECO:0000313" key="2">
    <source>
        <dbReference type="Proteomes" id="UP000494365"/>
    </source>
</evidence>
<dbReference type="AlphaFoldDB" id="A0A6S7BC91"/>
<dbReference type="RefSeq" id="WP_175151293.1">
    <property type="nucleotide sequence ID" value="NZ_CADIKK010000019.1"/>
</dbReference>
<name>A0A6S7BC91_9BURK</name>
<accession>A0A6S7BC91</accession>
<protein>
    <submittedName>
        <fullName evidence="1">Uncharacterized protein</fullName>
    </submittedName>
</protein>
<gene>
    <name evidence="1" type="ORF">LMG28614_04152</name>
</gene>
<evidence type="ECO:0000313" key="1">
    <source>
        <dbReference type="EMBL" id="CAB3795327.1"/>
    </source>
</evidence>